<dbReference type="InterPro" id="IPR023149">
    <property type="entry name" value="Trans_acon_MeTrfase_C"/>
</dbReference>
<evidence type="ECO:0000313" key="7">
    <source>
        <dbReference type="EMBL" id="MBE1534056.1"/>
    </source>
</evidence>
<dbReference type="InterPro" id="IPR041698">
    <property type="entry name" value="Methyltransf_25"/>
</dbReference>
<dbReference type="EC" id="2.1.1.144" evidence="5"/>
<comment type="catalytic activity">
    <reaction evidence="5">
        <text>trans-aconitate + S-adenosyl-L-methionine = (E)-3-(methoxycarbonyl)pent-2-enedioate + S-adenosyl-L-homocysteine</text>
        <dbReference type="Rhea" id="RHEA:14969"/>
        <dbReference type="ChEBI" id="CHEBI:15708"/>
        <dbReference type="ChEBI" id="CHEBI:57470"/>
        <dbReference type="ChEBI" id="CHEBI:57856"/>
        <dbReference type="ChEBI" id="CHEBI:59789"/>
        <dbReference type="EC" id="2.1.1.144"/>
    </reaction>
</comment>
<dbReference type="Gene3D" id="3.40.50.150">
    <property type="entry name" value="Vaccinia Virus protein VP39"/>
    <property type="match status" value="1"/>
</dbReference>
<dbReference type="RefSeq" id="WP_192760496.1">
    <property type="nucleotide sequence ID" value="NZ_JADBDZ010000001.1"/>
</dbReference>
<proteinExistence type="inferred from homology"/>
<sequence length="261" mass="29082">MSRQVEAVWDPAQYGVYGDERFRPFRELVERLGDVAPRHVIDLGCGSGEPAATLAGRWPGAVVEALDSSPEMIDAARAHEIPGRLTFRVQDLRTWDGRDADLIVSNAVLQWIPEHLELLPRWTRALAPGGRLAFQVPGNFAAPSHAILRELCRSDRWAGRLAHIVRDAPVLSAEGYLDLLAGHGCDVDAWETTYMQTLTGDDPVLEWVKGTALRPVLTALDAPDADAFVADYRERLRDAYPARPHGTVYPFRRIFVIARRT</sequence>
<feature type="domain" description="Methyltransferase" evidence="6">
    <location>
        <begin position="40"/>
        <end position="130"/>
    </location>
</feature>
<evidence type="ECO:0000259" key="6">
    <source>
        <dbReference type="Pfam" id="PF13649"/>
    </source>
</evidence>
<dbReference type="NCBIfam" id="NF010703">
    <property type="entry name" value="PRK14103.1"/>
    <property type="match status" value="1"/>
</dbReference>
<dbReference type="GO" id="GO:0032259">
    <property type="term" value="P:methylation"/>
    <property type="evidence" value="ECO:0007669"/>
    <property type="project" value="UniProtKB-KW"/>
</dbReference>
<comment type="function">
    <text evidence="5">Catalyzes the S-adenosylmethionine monomethyl esterification of trans-aconitate.</text>
</comment>
<comment type="caution">
    <text evidence="7">The sequence shown here is derived from an EMBL/GenBank/DDBJ whole genome shotgun (WGS) entry which is preliminary data.</text>
</comment>
<keyword evidence="4 5" id="KW-0949">S-adenosyl-L-methionine</keyword>
<protein>
    <recommendedName>
        <fullName evidence="5">Trans-aconitate 2-methyltransferase</fullName>
        <ecNumber evidence="5">2.1.1.144</ecNumber>
    </recommendedName>
</protein>
<dbReference type="HAMAP" id="MF_00560">
    <property type="entry name" value="Tran_acon_Me_trans"/>
    <property type="match status" value="1"/>
</dbReference>
<dbReference type="InterPro" id="IPR023506">
    <property type="entry name" value="Trans-aconitate_MeTrfase"/>
</dbReference>
<dbReference type="Pfam" id="PF13649">
    <property type="entry name" value="Methyltransf_25"/>
    <property type="match status" value="1"/>
</dbReference>
<dbReference type="SUPFAM" id="SSF53335">
    <property type="entry name" value="S-adenosyl-L-methionine-dependent methyltransferases"/>
    <property type="match status" value="1"/>
</dbReference>
<keyword evidence="1 5" id="KW-0963">Cytoplasm</keyword>
<organism evidence="7 8">
    <name type="scientific">Actinomadura algeriensis</name>
    <dbReference type="NCBI Taxonomy" id="1679523"/>
    <lineage>
        <taxon>Bacteria</taxon>
        <taxon>Bacillati</taxon>
        <taxon>Actinomycetota</taxon>
        <taxon>Actinomycetes</taxon>
        <taxon>Streptosporangiales</taxon>
        <taxon>Thermomonosporaceae</taxon>
        <taxon>Actinomadura</taxon>
    </lineage>
</organism>
<evidence type="ECO:0000256" key="4">
    <source>
        <dbReference type="ARBA" id="ARBA00022691"/>
    </source>
</evidence>
<dbReference type="EMBL" id="JADBDZ010000001">
    <property type="protein sequence ID" value="MBE1534056.1"/>
    <property type="molecule type" value="Genomic_DNA"/>
</dbReference>
<dbReference type="Gene3D" id="1.10.150.290">
    <property type="entry name" value="S-adenosyl-L-methionine-dependent methyltransferases"/>
    <property type="match status" value="1"/>
</dbReference>
<evidence type="ECO:0000256" key="3">
    <source>
        <dbReference type="ARBA" id="ARBA00022679"/>
    </source>
</evidence>
<dbReference type="Proteomes" id="UP000627838">
    <property type="component" value="Unassembled WGS sequence"/>
</dbReference>
<evidence type="ECO:0000256" key="1">
    <source>
        <dbReference type="ARBA" id="ARBA00022490"/>
    </source>
</evidence>
<comment type="similarity">
    <text evidence="5">Belongs to the methyltransferase superfamily. Tam family.</text>
</comment>
<dbReference type="PANTHER" id="PTHR43861:SF1">
    <property type="entry name" value="TRANS-ACONITATE 2-METHYLTRANSFERASE"/>
    <property type="match status" value="1"/>
</dbReference>
<comment type="subcellular location">
    <subcellularLocation>
        <location evidence="5">Cytoplasm</location>
    </subcellularLocation>
</comment>
<evidence type="ECO:0000313" key="8">
    <source>
        <dbReference type="Proteomes" id="UP000627838"/>
    </source>
</evidence>
<keyword evidence="2 5" id="KW-0489">Methyltransferase</keyword>
<keyword evidence="3 5" id="KW-0808">Transferase</keyword>
<dbReference type="CDD" id="cd02440">
    <property type="entry name" value="AdoMet_MTases"/>
    <property type="match status" value="1"/>
</dbReference>
<name>A0ABR9JU02_9ACTN</name>
<gene>
    <name evidence="5" type="primary">tam</name>
    <name evidence="7" type="ORF">H4W34_003889</name>
</gene>
<accession>A0ABR9JU02</accession>
<reference evidence="7 8" key="1">
    <citation type="submission" date="2020-10" db="EMBL/GenBank/DDBJ databases">
        <title>Sequencing the genomes of 1000 actinobacteria strains.</title>
        <authorList>
            <person name="Klenk H.-P."/>
        </authorList>
    </citation>
    <scope>NUCLEOTIDE SEQUENCE [LARGE SCALE GENOMIC DNA]</scope>
    <source>
        <strain evidence="7 8">DSM 46744</strain>
    </source>
</reference>
<keyword evidence="8" id="KW-1185">Reference proteome</keyword>
<dbReference type="PANTHER" id="PTHR43861">
    <property type="entry name" value="TRANS-ACONITATE 2-METHYLTRANSFERASE-RELATED"/>
    <property type="match status" value="1"/>
</dbReference>
<dbReference type="InterPro" id="IPR029063">
    <property type="entry name" value="SAM-dependent_MTases_sf"/>
</dbReference>
<evidence type="ECO:0000256" key="5">
    <source>
        <dbReference type="HAMAP-Rule" id="MF_00560"/>
    </source>
</evidence>
<evidence type="ECO:0000256" key="2">
    <source>
        <dbReference type="ARBA" id="ARBA00022603"/>
    </source>
</evidence>
<dbReference type="GO" id="GO:0030798">
    <property type="term" value="F:trans-aconitate 2-methyltransferase activity"/>
    <property type="evidence" value="ECO:0007669"/>
    <property type="project" value="UniProtKB-EC"/>
</dbReference>